<evidence type="ECO:0000259" key="4">
    <source>
        <dbReference type="Pfam" id="PF00326"/>
    </source>
</evidence>
<organism evidence="5">
    <name type="scientific">Oscillatoriales cyanobacterium SpSt-418</name>
    <dbReference type="NCBI Taxonomy" id="2282169"/>
    <lineage>
        <taxon>Bacteria</taxon>
        <taxon>Bacillati</taxon>
        <taxon>Cyanobacteriota</taxon>
        <taxon>Cyanophyceae</taxon>
        <taxon>Oscillatoriophycideae</taxon>
        <taxon>Oscillatoriales</taxon>
    </lineage>
</organism>
<dbReference type="GO" id="GO:0004252">
    <property type="term" value="F:serine-type endopeptidase activity"/>
    <property type="evidence" value="ECO:0007669"/>
    <property type="project" value="InterPro"/>
</dbReference>
<protein>
    <submittedName>
        <fullName evidence="5">S9 family peptidase</fullName>
    </submittedName>
</protein>
<sequence length="656" mass="74059">MRFLKRFLAPLLATILVIATMSTVHAATFRPNENLVTEGIPDIPISLVEAVDRYTEFRAAVFESWHPTRREMLITTRFADVPQIHQVKAPGAARTQLTFFKEPPDSPSYQPTQGNYFVFSRDVGGNEFAQNYRYDVETGDVTLLTDGKSKNSLGVWSTAGDRMIYTSTRRNGADNDFYVIDPLRPESDRLLAQLQGGGWYPLAWSPDDKSLVALEYVSVNQSYLWLVNTSTGEKQALTPKQAGQDPIFYGGATFSKDGKGLYLVSDRGSEFQHLFYLDLATREFTDLTPKLTWDVENFDLSYDGKWLAYASNEDGVSVLHLIETATRKERAMPRLPLGRIFSLGWHRNSQDLGFTLTSARSTADAYSLNITTNQIERWTTSETGGINISNFSEAELVRWQSFDGKTISGFLYRPPAKFKGKRPVMINIHGGPEGQSRPGFLGRNNYYLNELGVAVLFPNVRGSTGYGKTFLKLDNGYLREDSVKDIGALLDWIKTQPDLDADRVLVTGGSYGGYMSLAVATNYSDRIRAAINIVGISNFVTFLERTESYRRDLRRVEYGDERDPKMREFLIKISPLTNANRIKKPLFVIHGQNDPRVPVAEAEQIVETVRKSDTPVWYLMAKDEGHGFAKKPNIDYQFYATVQFLQKYLLNDSAQK</sequence>
<keyword evidence="1" id="KW-0378">Hydrolase</keyword>
<feature type="domain" description="Peptidase S9 prolyl oligopeptidase catalytic" evidence="4">
    <location>
        <begin position="444"/>
        <end position="649"/>
    </location>
</feature>
<proteinExistence type="predicted"/>
<feature type="signal peptide" evidence="3">
    <location>
        <begin position="1"/>
        <end position="26"/>
    </location>
</feature>
<dbReference type="InterPro" id="IPR011659">
    <property type="entry name" value="WD40"/>
</dbReference>
<dbReference type="PRINTS" id="PR00862">
    <property type="entry name" value="PROLIGOPTASE"/>
</dbReference>
<evidence type="ECO:0000256" key="2">
    <source>
        <dbReference type="ARBA" id="ARBA00022825"/>
    </source>
</evidence>
<dbReference type="AlphaFoldDB" id="A0A7C3KIT5"/>
<dbReference type="SUPFAM" id="SSF53474">
    <property type="entry name" value="alpha/beta-Hydrolases"/>
    <property type="match status" value="1"/>
</dbReference>
<reference evidence="5" key="1">
    <citation type="journal article" date="2020" name="mSystems">
        <title>Genome- and Community-Level Interaction Insights into Carbon Utilization and Element Cycling Functions of Hydrothermarchaeota in Hydrothermal Sediment.</title>
        <authorList>
            <person name="Zhou Z."/>
            <person name="Liu Y."/>
            <person name="Xu W."/>
            <person name="Pan J."/>
            <person name="Luo Z.H."/>
            <person name="Li M."/>
        </authorList>
    </citation>
    <scope>NUCLEOTIDE SEQUENCE [LARGE SCALE GENOMIC DNA]</scope>
    <source>
        <strain evidence="5">SpSt-418</strain>
    </source>
</reference>
<dbReference type="InterPro" id="IPR029058">
    <property type="entry name" value="AB_hydrolase_fold"/>
</dbReference>
<dbReference type="InterPro" id="IPR001375">
    <property type="entry name" value="Peptidase_S9_cat"/>
</dbReference>
<dbReference type="SUPFAM" id="SSF82171">
    <property type="entry name" value="DPP6 N-terminal domain-like"/>
    <property type="match status" value="1"/>
</dbReference>
<keyword evidence="3" id="KW-0732">Signal</keyword>
<dbReference type="Pfam" id="PF00326">
    <property type="entry name" value="Peptidase_S9"/>
    <property type="match status" value="1"/>
</dbReference>
<evidence type="ECO:0000313" key="5">
    <source>
        <dbReference type="EMBL" id="HFN00886.1"/>
    </source>
</evidence>
<dbReference type="PANTHER" id="PTHR42776">
    <property type="entry name" value="SERINE PEPTIDASE S9 FAMILY MEMBER"/>
    <property type="match status" value="1"/>
</dbReference>
<dbReference type="Gene3D" id="2.120.10.30">
    <property type="entry name" value="TolB, C-terminal domain"/>
    <property type="match status" value="1"/>
</dbReference>
<evidence type="ECO:0000256" key="3">
    <source>
        <dbReference type="SAM" id="SignalP"/>
    </source>
</evidence>
<keyword evidence="2" id="KW-0720">Serine protease</keyword>
<dbReference type="InterPro" id="IPR002470">
    <property type="entry name" value="Peptidase_S9A"/>
</dbReference>
<dbReference type="Pfam" id="PF07676">
    <property type="entry name" value="PD40"/>
    <property type="match status" value="1"/>
</dbReference>
<feature type="chain" id="PRO_5027961659" evidence="3">
    <location>
        <begin position="27"/>
        <end position="656"/>
    </location>
</feature>
<keyword evidence="2" id="KW-0645">Protease</keyword>
<comment type="caution">
    <text evidence="5">The sequence shown here is derived from an EMBL/GenBank/DDBJ whole genome shotgun (WGS) entry which is preliminary data.</text>
</comment>
<dbReference type="PANTHER" id="PTHR42776:SF27">
    <property type="entry name" value="DIPEPTIDYL PEPTIDASE FAMILY MEMBER 6"/>
    <property type="match status" value="1"/>
</dbReference>
<evidence type="ECO:0000256" key="1">
    <source>
        <dbReference type="ARBA" id="ARBA00022801"/>
    </source>
</evidence>
<dbReference type="InterPro" id="IPR011042">
    <property type="entry name" value="6-blade_b-propeller_TolB-like"/>
</dbReference>
<dbReference type="GO" id="GO:0006508">
    <property type="term" value="P:proteolysis"/>
    <property type="evidence" value="ECO:0007669"/>
    <property type="project" value="InterPro"/>
</dbReference>
<accession>A0A7C3KIT5</accession>
<gene>
    <name evidence="5" type="ORF">ENR64_24645</name>
</gene>
<dbReference type="Gene3D" id="3.40.50.1820">
    <property type="entry name" value="alpha/beta hydrolase"/>
    <property type="match status" value="1"/>
</dbReference>
<dbReference type="EMBL" id="DSRU01000347">
    <property type="protein sequence ID" value="HFN00886.1"/>
    <property type="molecule type" value="Genomic_DNA"/>
</dbReference>
<name>A0A7C3KIT5_9CYAN</name>